<proteinExistence type="predicted"/>
<reference evidence="1" key="1">
    <citation type="submission" date="2022-03" db="EMBL/GenBank/DDBJ databases">
        <authorList>
            <person name="Sayadi A."/>
        </authorList>
    </citation>
    <scope>NUCLEOTIDE SEQUENCE</scope>
</reference>
<sequence>MVLMPEEMDVMETAVEALTAIIQHPHTHRYKNNVTKYAANICINLIKYWPQKEVYQN</sequence>
<dbReference type="Proteomes" id="UP001152888">
    <property type="component" value="Unassembled WGS sequence"/>
</dbReference>
<dbReference type="EMBL" id="CAKOFQ010009045">
    <property type="protein sequence ID" value="CAH2016898.1"/>
    <property type="molecule type" value="Genomic_DNA"/>
</dbReference>
<evidence type="ECO:0000313" key="1">
    <source>
        <dbReference type="EMBL" id="CAH2016898.1"/>
    </source>
</evidence>
<evidence type="ECO:0000313" key="2">
    <source>
        <dbReference type="Proteomes" id="UP001152888"/>
    </source>
</evidence>
<dbReference type="AlphaFoldDB" id="A0A9P0QC21"/>
<gene>
    <name evidence="1" type="ORF">ACAOBT_LOCUS35669</name>
</gene>
<protein>
    <submittedName>
        <fullName evidence="1">Uncharacterized protein</fullName>
    </submittedName>
</protein>
<dbReference type="OrthoDB" id="2016913at2759"/>
<keyword evidence="2" id="KW-1185">Reference proteome</keyword>
<comment type="caution">
    <text evidence="1">The sequence shown here is derived from an EMBL/GenBank/DDBJ whole genome shotgun (WGS) entry which is preliminary data.</text>
</comment>
<name>A0A9P0QC21_ACAOB</name>
<organism evidence="1 2">
    <name type="scientific">Acanthoscelides obtectus</name>
    <name type="common">Bean weevil</name>
    <name type="synonym">Bruchus obtectus</name>
    <dbReference type="NCBI Taxonomy" id="200917"/>
    <lineage>
        <taxon>Eukaryota</taxon>
        <taxon>Metazoa</taxon>
        <taxon>Ecdysozoa</taxon>
        <taxon>Arthropoda</taxon>
        <taxon>Hexapoda</taxon>
        <taxon>Insecta</taxon>
        <taxon>Pterygota</taxon>
        <taxon>Neoptera</taxon>
        <taxon>Endopterygota</taxon>
        <taxon>Coleoptera</taxon>
        <taxon>Polyphaga</taxon>
        <taxon>Cucujiformia</taxon>
        <taxon>Chrysomeloidea</taxon>
        <taxon>Chrysomelidae</taxon>
        <taxon>Bruchinae</taxon>
        <taxon>Bruchini</taxon>
        <taxon>Acanthoscelides</taxon>
    </lineage>
</organism>
<accession>A0A9P0QC21</accession>